<feature type="transmembrane region" description="Helical" evidence="5">
    <location>
        <begin position="110"/>
        <end position="135"/>
    </location>
</feature>
<evidence type="ECO:0000256" key="3">
    <source>
        <dbReference type="ARBA" id="ARBA00022989"/>
    </source>
</evidence>
<evidence type="ECO:0000313" key="7">
    <source>
        <dbReference type="EMBL" id="MBI4920242.1"/>
    </source>
</evidence>
<evidence type="ECO:0000256" key="2">
    <source>
        <dbReference type="ARBA" id="ARBA00022692"/>
    </source>
</evidence>
<dbReference type="InterPro" id="IPR009915">
    <property type="entry name" value="NnrU_dom"/>
</dbReference>
<sequence>MFVLIAGLVLFFGPHAVRMLAPNFREAQVAANEGRWKGLYSLISLVGFGLLVWGYILYRPGAPQLYAPPGWAHGVTFVLVWLGLISLPAAYQPAGRIKATLQHPFLVGVILWSLGHLISNGDAAGVLVFGAFLVYSVRNLIAQLRREQPKPAFAGYRGDIVSIAAGTVLYAALLFWLHGWLFGVNPLA</sequence>
<keyword evidence="2 5" id="KW-0812">Transmembrane</keyword>
<evidence type="ECO:0000256" key="4">
    <source>
        <dbReference type="ARBA" id="ARBA00023136"/>
    </source>
</evidence>
<comment type="caution">
    <text evidence="7">The sequence shown here is derived from an EMBL/GenBank/DDBJ whole genome shotgun (WGS) entry which is preliminary data.</text>
</comment>
<reference evidence="7" key="1">
    <citation type="submission" date="2020-07" db="EMBL/GenBank/DDBJ databases">
        <title>Huge and variable diversity of episymbiotic CPR bacteria and DPANN archaea in groundwater ecosystems.</title>
        <authorList>
            <person name="He C.Y."/>
            <person name="Keren R."/>
            <person name="Whittaker M."/>
            <person name="Farag I.F."/>
            <person name="Doudna J."/>
            <person name="Cate J.H.D."/>
            <person name="Banfield J.F."/>
        </authorList>
    </citation>
    <scope>NUCLEOTIDE SEQUENCE</scope>
    <source>
        <strain evidence="7">NC_groundwater_1586_Pr3_B-0.1um_66_15</strain>
    </source>
</reference>
<gene>
    <name evidence="7" type="ORF">HY834_00700</name>
</gene>
<dbReference type="Pfam" id="PF07298">
    <property type="entry name" value="NnrU"/>
    <property type="match status" value="1"/>
</dbReference>
<keyword evidence="4 5" id="KW-0472">Membrane</keyword>
<dbReference type="GO" id="GO:0016020">
    <property type="term" value="C:membrane"/>
    <property type="evidence" value="ECO:0007669"/>
    <property type="project" value="UniProtKB-SubCell"/>
</dbReference>
<organism evidence="7 8">
    <name type="scientific">Devosia nanyangense</name>
    <dbReference type="NCBI Taxonomy" id="1228055"/>
    <lineage>
        <taxon>Bacteria</taxon>
        <taxon>Pseudomonadati</taxon>
        <taxon>Pseudomonadota</taxon>
        <taxon>Alphaproteobacteria</taxon>
        <taxon>Hyphomicrobiales</taxon>
        <taxon>Devosiaceae</taxon>
        <taxon>Devosia</taxon>
    </lineage>
</organism>
<dbReference type="AlphaFoldDB" id="A0A933NXB4"/>
<proteinExistence type="predicted"/>
<feature type="transmembrane region" description="Helical" evidence="5">
    <location>
        <begin position="156"/>
        <end position="177"/>
    </location>
</feature>
<evidence type="ECO:0000313" key="8">
    <source>
        <dbReference type="Proteomes" id="UP000782610"/>
    </source>
</evidence>
<evidence type="ECO:0000259" key="6">
    <source>
        <dbReference type="Pfam" id="PF07298"/>
    </source>
</evidence>
<dbReference type="Proteomes" id="UP000782610">
    <property type="component" value="Unassembled WGS sequence"/>
</dbReference>
<evidence type="ECO:0000256" key="1">
    <source>
        <dbReference type="ARBA" id="ARBA00004141"/>
    </source>
</evidence>
<feature type="transmembrane region" description="Helical" evidence="5">
    <location>
        <begin position="38"/>
        <end position="58"/>
    </location>
</feature>
<dbReference type="EMBL" id="JACRAF010000004">
    <property type="protein sequence ID" value="MBI4920242.1"/>
    <property type="molecule type" value="Genomic_DNA"/>
</dbReference>
<name>A0A933NXB4_9HYPH</name>
<accession>A0A933NXB4</accession>
<evidence type="ECO:0000256" key="5">
    <source>
        <dbReference type="SAM" id="Phobius"/>
    </source>
</evidence>
<feature type="transmembrane region" description="Helical" evidence="5">
    <location>
        <begin position="70"/>
        <end position="90"/>
    </location>
</feature>
<keyword evidence="3 5" id="KW-1133">Transmembrane helix</keyword>
<protein>
    <submittedName>
        <fullName evidence="7">NnrU family protein</fullName>
    </submittedName>
</protein>
<feature type="domain" description="NnrU" evidence="6">
    <location>
        <begin position="3"/>
        <end position="186"/>
    </location>
</feature>
<comment type="subcellular location">
    <subcellularLocation>
        <location evidence="1">Membrane</location>
        <topology evidence="1">Multi-pass membrane protein</topology>
    </subcellularLocation>
</comment>